<dbReference type="Gene3D" id="3.30.457.10">
    <property type="entry name" value="Copper amine oxidase-like, N-terminal domain"/>
    <property type="match status" value="1"/>
</dbReference>
<reference evidence="3 4" key="1">
    <citation type="journal article" date="2021" name="Sci. Rep.">
        <title>The distribution of antibiotic resistance genes in chicken gut microbiota commensals.</title>
        <authorList>
            <person name="Juricova H."/>
            <person name="Matiasovicova J."/>
            <person name="Kubasova T."/>
            <person name="Cejkova D."/>
            <person name="Rychlik I."/>
        </authorList>
    </citation>
    <scope>NUCLEOTIDE SEQUENCE [LARGE SCALE GENOMIC DNA]</scope>
    <source>
        <strain evidence="3 4">An431b</strain>
    </source>
</reference>
<evidence type="ECO:0000256" key="1">
    <source>
        <dbReference type="SAM" id="SignalP"/>
    </source>
</evidence>
<accession>A0ABS2GA77</accession>
<dbReference type="InterPro" id="IPR012854">
    <property type="entry name" value="Cu_amine_oxidase-like_N"/>
</dbReference>
<evidence type="ECO:0000313" key="3">
    <source>
        <dbReference type="EMBL" id="MBM6878060.1"/>
    </source>
</evidence>
<name>A0ABS2GA77_9FIRM</name>
<organism evidence="3 4">
    <name type="scientific">Anaerotignum lactatifermentans</name>
    <dbReference type="NCBI Taxonomy" id="160404"/>
    <lineage>
        <taxon>Bacteria</taxon>
        <taxon>Bacillati</taxon>
        <taxon>Bacillota</taxon>
        <taxon>Clostridia</taxon>
        <taxon>Lachnospirales</taxon>
        <taxon>Anaerotignaceae</taxon>
        <taxon>Anaerotignum</taxon>
    </lineage>
</organism>
<gene>
    <name evidence="3" type="ORF">H9X83_07785</name>
</gene>
<proteinExistence type="predicted"/>
<dbReference type="RefSeq" id="WP_205133724.1">
    <property type="nucleotide sequence ID" value="NZ_JACSNT010000008.1"/>
</dbReference>
<keyword evidence="4" id="KW-1185">Reference proteome</keyword>
<dbReference type="InterPro" id="IPR036582">
    <property type="entry name" value="Mao_N_sf"/>
</dbReference>
<feature type="chain" id="PRO_5046070670" description="Copper amine oxidase-like N-terminal domain-containing protein" evidence="1">
    <location>
        <begin position="28"/>
        <end position="311"/>
    </location>
</feature>
<protein>
    <recommendedName>
        <fullName evidence="2">Copper amine oxidase-like N-terminal domain-containing protein</fullName>
    </recommendedName>
</protein>
<feature type="domain" description="Copper amine oxidase-like N-terminal" evidence="2">
    <location>
        <begin position="239"/>
        <end position="308"/>
    </location>
</feature>
<dbReference type="Pfam" id="PF07833">
    <property type="entry name" value="Cu_amine_oxidN1"/>
    <property type="match status" value="1"/>
</dbReference>
<feature type="signal peptide" evidence="1">
    <location>
        <begin position="1"/>
        <end position="27"/>
    </location>
</feature>
<dbReference type="SUPFAM" id="SSF55383">
    <property type="entry name" value="Copper amine oxidase, domain N"/>
    <property type="match status" value="1"/>
</dbReference>
<evidence type="ECO:0000313" key="4">
    <source>
        <dbReference type="Proteomes" id="UP000729290"/>
    </source>
</evidence>
<comment type="caution">
    <text evidence="3">The sequence shown here is derived from an EMBL/GenBank/DDBJ whole genome shotgun (WGS) entry which is preliminary data.</text>
</comment>
<evidence type="ECO:0000259" key="2">
    <source>
        <dbReference type="Pfam" id="PF07833"/>
    </source>
</evidence>
<dbReference type="Proteomes" id="UP000729290">
    <property type="component" value="Unassembled WGS sequence"/>
</dbReference>
<keyword evidence="1" id="KW-0732">Signal</keyword>
<sequence>MKKNLNAKKIAALTLAFTVLGTTAAYADVMNGEADSTTAAVLADVEETEASEAAYLTNSGKIVEISDTQDGNKVITIDNENGGLRFVVSPTTTIADRKTGSIITADQLTDGMEVAVVYGANSPMGMSMPPYLGSVSAVVANADQGFICVGLFNEDLVNTADMLQLNVDASTTILTTLGTRSILSADDIKNKNAVVFYDVTTRSIPAQTTPSFVLLLEEREAVEETNTAAVKEVEAPETVALRDAAEAKGYTVTWQGKTEPVLLEKDGIVSSVTMGSTTYVVEGDMAMTAASAPVLTDGVLYVSADVISNLK</sequence>
<dbReference type="EMBL" id="JACSNV010000009">
    <property type="protein sequence ID" value="MBM6878060.1"/>
    <property type="molecule type" value="Genomic_DNA"/>
</dbReference>